<comment type="caution">
    <text evidence="1">The sequence shown here is derived from an EMBL/GenBank/DDBJ whole genome shotgun (WGS) entry which is preliminary data.</text>
</comment>
<dbReference type="Proteomes" id="UP000187429">
    <property type="component" value="Unassembled WGS sequence"/>
</dbReference>
<protein>
    <submittedName>
        <fullName evidence="1">Uncharacterized protein</fullName>
    </submittedName>
</protein>
<dbReference type="InterPro" id="IPR036397">
    <property type="entry name" value="RNaseH_sf"/>
</dbReference>
<sequence>MNYKIPHQPEWMGLVERADLAIRHSLSIICYGDFSKWGDGLEEVVKGMRTRKSSVTGYSLHYLMFGVGGHEIKELPTQKFMRLNERKIELDKVFFVRHTIKRSANSSNIVFGFKKGETAMILDYKLRKNQIINKLLPRYQGPFVVKKLLKHNIYEVKKEKGKIQRYNASRIVRYFLLHGVTHKAVEF</sequence>
<organism evidence="1 2">
    <name type="scientific">Smittium culicis</name>
    <dbReference type="NCBI Taxonomy" id="133412"/>
    <lineage>
        <taxon>Eukaryota</taxon>
        <taxon>Fungi</taxon>
        <taxon>Fungi incertae sedis</taxon>
        <taxon>Zoopagomycota</taxon>
        <taxon>Kickxellomycotina</taxon>
        <taxon>Harpellomycetes</taxon>
        <taxon>Harpellales</taxon>
        <taxon>Legeriomycetaceae</taxon>
        <taxon>Smittium</taxon>
    </lineage>
</organism>
<dbReference type="AlphaFoldDB" id="A0A1R1YC25"/>
<evidence type="ECO:0000313" key="1">
    <source>
        <dbReference type="EMBL" id="OMJ24216.1"/>
    </source>
</evidence>
<dbReference type="EMBL" id="LSSM01001875">
    <property type="protein sequence ID" value="OMJ24216.1"/>
    <property type="molecule type" value="Genomic_DNA"/>
</dbReference>
<proteinExistence type="predicted"/>
<keyword evidence="2" id="KW-1185">Reference proteome</keyword>
<reference evidence="2" key="1">
    <citation type="submission" date="2017-01" db="EMBL/GenBank/DDBJ databases">
        <authorList>
            <person name="Wang Y."/>
            <person name="White M."/>
            <person name="Kvist S."/>
            <person name="Moncalvo J.-M."/>
        </authorList>
    </citation>
    <scope>NUCLEOTIDE SEQUENCE [LARGE SCALE GENOMIC DNA]</scope>
    <source>
        <strain evidence="2">ID-206-W2</strain>
    </source>
</reference>
<accession>A0A1R1YC25</accession>
<dbReference type="GO" id="GO:0003676">
    <property type="term" value="F:nucleic acid binding"/>
    <property type="evidence" value="ECO:0007669"/>
    <property type="project" value="InterPro"/>
</dbReference>
<evidence type="ECO:0000313" key="2">
    <source>
        <dbReference type="Proteomes" id="UP000187429"/>
    </source>
</evidence>
<name>A0A1R1YC25_9FUNG</name>
<gene>
    <name evidence="1" type="ORF">AYI69_g4710</name>
</gene>
<dbReference type="Gene3D" id="3.30.420.10">
    <property type="entry name" value="Ribonuclease H-like superfamily/Ribonuclease H"/>
    <property type="match status" value="1"/>
</dbReference>